<evidence type="ECO:0000313" key="2">
    <source>
        <dbReference type="Proteomes" id="UP000777784"/>
    </source>
</evidence>
<gene>
    <name evidence="1" type="ORF">KJ970_04300</name>
</gene>
<proteinExistence type="predicted"/>
<name>A0A948RT73_UNCEI</name>
<evidence type="ECO:0000313" key="1">
    <source>
        <dbReference type="EMBL" id="MBU2690126.1"/>
    </source>
</evidence>
<sequence length="160" mass="18832">MSTRRQVSSVRTLSDEARLSCTYRRRHPETTVLYEIVQQHLETFLARRTADTSAWLVDQLLPKAGYRQWVLTFPWTLRFRLAADRALLTTLLRVFLQVLFAWQRRRGRWTAATISIPILPRCARRSSLPATPHWESGQVPAWDREALERLLRYGLRVSDQ</sequence>
<comment type="caution">
    <text evidence="1">The sequence shown here is derived from an EMBL/GenBank/DDBJ whole genome shotgun (WGS) entry which is preliminary data.</text>
</comment>
<dbReference type="AlphaFoldDB" id="A0A948RT73"/>
<dbReference type="Proteomes" id="UP000777784">
    <property type="component" value="Unassembled WGS sequence"/>
</dbReference>
<organism evidence="1 2">
    <name type="scientific">Eiseniibacteriota bacterium</name>
    <dbReference type="NCBI Taxonomy" id="2212470"/>
    <lineage>
        <taxon>Bacteria</taxon>
        <taxon>Candidatus Eiseniibacteriota</taxon>
    </lineage>
</organism>
<protein>
    <submittedName>
        <fullName evidence="1">Uncharacterized protein</fullName>
    </submittedName>
</protein>
<accession>A0A948RT73</accession>
<dbReference type="EMBL" id="JAHJDP010000023">
    <property type="protein sequence ID" value="MBU2690126.1"/>
    <property type="molecule type" value="Genomic_DNA"/>
</dbReference>
<reference evidence="1" key="1">
    <citation type="submission" date="2021-05" db="EMBL/GenBank/DDBJ databases">
        <title>Energy efficiency and biological interactions define the core microbiome of deep oligotrophic groundwater.</title>
        <authorList>
            <person name="Mehrshad M."/>
            <person name="Lopez-Fernandez M."/>
            <person name="Bell E."/>
            <person name="Bernier-Latmani R."/>
            <person name="Bertilsson S."/>
            <person name="Dopson M."/>
        </authorList>
    </citation>
    <scope>NUCLEOTIDE SEQUENCE</scope>
    <source>
        <strain evidence="1">Modern_marine.mb.64</strain>
    </source>
</reference>